<evidence type="ECO:0000313" key="2">
    <source>
        <dbReference type="Proteomes" id="UP000037939"/>
    </source>
</evidence>
<protein>
    <submittedName>
        <fullName evidence="1">Uncharacterized protein</fullName>
    </submittedName>
</protein>
<dbReference type="Proteomes" id="UP000037939">
    <property type="component" value="Unassembled WGS sequence"/>
</dbReference>
<comment type="caution">
    <text evidence="1">The sequence shown here is derived from an EMBL/GenBank/DDBJ whole genome shotgun (WGS) entry which is preliminary data.</text>
</comment>
<name>A0A0N0XHY7_9NEIS</name>
<dbReference type="AlphaFoldDB" id="A0A0N0XHY7"/>
<proteinExistence type="predicted"/>
<reference evidence="1 2" key="1">
    <citation type="submission" date="2015-07" db="EMBL/GenBank/DDBJ databases">
        <title>Draft genome sequence of the Amantichitinum ursilacus IGB-41, a new chitin-degrading bacterium.</title>
        <authorList>
            <person name="Kirstahler P."/>
            <person name="Guenther M."/>
            <person name="Grumaz C."/>
            <person name="Rupp S."/>
            <person name="Zibek S."/>
            <person name="Sohn K."/>
        </authorList>
    </citation>
    <scope>NUCLEOTIDE SEQUENCE [LARGE SCALE GENOMIC DNA]</scope>
    <source>
        <strain evidence="1 2">IGB-41</strain>
    </source>
</reference>
<accession>A0A0N0XHY7</accession>
<dbReference type="EMBL" id="LAQT01000010">
    <property type="protein sequence ID" value="KPC52288.1"/>
    <property type="molecule type" value="Genomic_DNA"/>
</dbReference>
<dbReference type="RefSeq" id="WP_053938527.1">
    <property type="nucleotide sequence ID" value="NZ_LAQT01000010.1"/>
</dbReference>
<organism evidence="1 2">
    <name type="scientific">Amantichitinum ursilacus</name>
    <dbReference type="NCBI Taxonomy" id="857265"/>
    <lineage>
        <taxon>Bacteria</taxon>
        <taxon>Pseudomonadati</taxon>
        <taxon>Pseudomonadota</taxon>
        <taxon>Betaproteobacteria</taxon>
        <taxon>Neisseriales</taxon>
        <taxon>Chitinibacteraceae</taxon>
        <taxon>Amantichitinum</taxon>
    </lineage>
</organism>
<sequence length="108" mass="12296">MFDFEAWGQMHLASMFRGFDVRAVLNTGRLEFSIANLRKGRPNKRSRSYVISIGFWAARVLEAGNDELRAAMGTRLASLVKHEVGSDIITPKAQDRPILLEYELEDLR</sequence>
<evidence type="ECO:0000313" key="1">
    <source>
        <dbReference type="EMBL" id="KPC52288.1"/>
    </source>
</evidence>
<keyword evidence="2" id="KW-1185">Reference proteome</keyword>
<gene>
    <name evidence="1" type="ORF">WG78_14555</name>
</gene>